<dbReference type="Gene3D" id="1.10.10.10">
    <property type="entry name" value="Winged helix-like DNA-binding domain superfamily/Winged helix DNA-binding domain"/>
    <property type="match status" value="1"/>
</dbReference>
<reference evidence="2" key="1">
    <citation type="submission" date="2016-12" db="EMBL/GenBank/DDBJ databases">
        <title>Comparative genomics of four Isosphaeraceae planctomycetes: a common pool of plasmids and glycoside hydrolase genes.</title>
        <authorList>
            <person name="Ivanova A."/>
        </authorList>
    </citation>
    <scope>NUCLEOTIDE SEQUENCE [LARGE SCALE GENOMIC DNA]</scope>
    <source>
        <strain evidence="2">PX4</strain>
    </source>
</reference>
<evidence type="ECO:0000313" key="1">
    <source>
        <dbReference type="EMBL" id="APW58774.1"/>
    </source>
</evidence>
<keyword evidence="2" id="KW-1185">Reference proteome</keyword>
<protein>
    <recommendedName>
        <fullName evidence="3">HTH marR-type domain-containing protein</fullName>
    </recommendedName>
</protein>
<gene>
    <name evidence="1" type="ORF">BSF38_00178</name>
</gene>
<evidence type="ECO:0000313" key="2">
    <source>
        <dbReference type="Proteomes" id="UP000186309"/>
    </source>
</evidence>
<dbReference type="InterPro" id="IPR036390">
    <property type="entry name" value="WH_DNA-bd_sf"/>
</dbReference>
<dbReference type="OrthoDB" id="281953at2"/>
<name>A0A1U7CIL1_9BACT</name>
<proteinExistence type="predicted"/>
<dbReference type="KEGG" id="pbor:BSF38_00178"/>
<evidence type="ECO:0008006" key="3">
    <source>
        <dbReference type="Google" id="ProtNLM"/>
    </source>
</evidence>
<dbReference type="EMBL" id="CP019082">
    <property type="protein sequence ID" value="APW58774.1"/>
    <property type="molecule type" value="Genomic_DNA"/>
</dbReference>
<dbReference type="SUPFAM" id="SSF46785">
    <property type="entry name" value="Winged helix' DNA-binding domain"/>
    <property type="match status" value="1"/>
</dbReference>
<accession>A0A1U7CIL1</accession>
<sequence length="105" mass="11500">MAVVTYEPTRTDWVQSVLFDRGYLSKIRGEAIKVYLVVIEAGGGEPDRSVTISLNQLTTRTRLSTPTVIDSLGQLEELGLVVSTTRQRGKVKTYYIADPPALTAG</sequence>
<organism evidence="1 2">
    <name type="scientific">Paludisphaera borealis</name>
    <dbReference type="NCBI Taxonomy" id="1387353"/>
    <lineage>
        <taxon>Bacteria</taxon>
        <taxon>Pseudomonadati</taxon>
        <taxon>Planctomycetota</taxon>
        <taxon>Planctomycetia</taxon>
        <taxon>Isosphaerales</taxon>
        <taxon>Isosphaeraceae</taxon>
        <taxon>Paludisphaera</taxon>
    </lineage>
</organism>
<dbReference type="RefSeq" id="WP_076343045.1">
    <property type="nucleotide sequence ID" value="NZ_CP019082.1"/>
</dbReference>
<dbReference type="AlphaFoldDB" id="A0A1U7CIL1"/>
<dbReference type="InterPro" id="IPR036388">
    <property type="entry name" value="WH-like_DNA-bd_sf"/>
</dbReference>
<dbReference type="Proteomes" id="UP000186309">
    <property type="component" value="Chromosome"/>
</dbReference>